<dbReference type="Pfam" id="PF05816">
    <property type="entry name" value="TelA"/>
    <property type="match status" value="1"/>
</dbReference>
<gene>
    <name evidence="3" type="ORF">H9X80_06645</name>
</gene>
<protein>
    <submittedName>
        <fullName evidence="3">Toxic anion resistance protein</fullName>
    </submittedName>
</protein>
<keyword evidence="4" id="KW-1185">Reference proteome</keyword>
<dbReference type="Proteomes" id="UP000712527">
    <property type="component" value="Unassembled WGS sequence"/>
</dbReference>
<dbReference type="EMBL" id="JACSNQ010000013">
    <property type="protein sequence ID" value="MBM6775218.1"/>
    <property type="molecule type" value="Genomic_DNA"/>
</dbReference>
<dbReference type="PANTHER" id="PTHR38432:SF1">
    <property type="entry name" value="TELA-LIKE PROTEIN SAOUHSC_01408"/>
    <property type="match status" value="1"/>
</dbReference>
<comment type="caution">
    <text evidence="3">The sequence shown here is derived from an EMBL/GenBank/DDBJ whole genome shotgun (WGS) entry which is preliminary data.</text>
</comment>
<feature type="region of interest" description="Disordered" evidence="2">
    <location>
        <begin position="1"/>
        <end position="23"/>
    </location>
</feature>
<organism evidence="3 4">
    <name type="scientific">Olsenella profusa</name>
    <dbReference type="NCBI Taxonomy" id="138595"/>
    <lineage>
        <taxon>Bacteria</taxon>
        <taxon>Bacillati</taxon>
        <taxon>Actinomycetota</taxon>
        <taxon>Coriobacteriia</taxon>
        <taxon>Coriobacteriales</taxon>
        <taxon>Atopobiaceae</taxon>
        <taxon>Olsenella</taxon>
    </lineage>
</organism>
<evidence type="ECO:0000256" key="1">
    <source>
        <dbReference type="ARBA" id="ARBA00005541"/>
    </source>
</evidence>
<dbReference type="RefSeq" id="WP_204793558.1">
    <property type="nucleotide sequence ID" value="NZ_JACSNQ010000013.1"/>
</dbReference>
<evidence type="ECO:0000313" key="4">
    <source>
        <dbReference type="Proteomes" id="UP000712527"/>
    </source>
</evidence>
<dbReference type="InterPro" id="IPR008863">
    <property type="entry name" value="Toxic_anion-R_TelA"/>
</dbReference>
<evidence type="ECO:0000313" key="3">
    <source>
        <dbReference type="EMBL" id="MBM6775218.1"/>
    </source>
</evidence>
<proteinExistence type="inferred from homology"/>
<evidence type="ECO:0000256" key="2">
    <source>
        <dbReference type="SAM" id="MobiDB-lite"/>
    </source>
</evidence>
<sequence length="396" mass="43793">MSDDLLSAPDDRFDLEATPAPEPVRVEGALSQVPAPDAAELRRLSDNAGSWVARVATLPPQSLEFKQEVDAIYEVGADAFRETSSTSSRFLEQSLATSRSGGAQQEVSRSLVDLRNEVDELAPGEDTFAERLLGALPLASRVRRYFRRYESNQGQLNAILLALGKGQDLLRKDNAALNVERRSLWGNLGTLRRAYELLTGIDDALVERIERERAAGNAELAASLERDALFAVRQRRQDVQTQAAVTIQAYLSMGIIQQNNDQLVRGVERAKTTTVTALRTAVIVAQSLENQKLVLDQIDAVNRTTDAMIDRTSKLLQENSLRTQQQAVSSGVSPETLRRAYDAVFSTLDGIDRFREQANESFAKTIDVLSEQLERARDYAERMNRDGEGASLEPGE</sequence>
<reference evidence="3 4" key="1">
    <citation type="journal article" date="2021" name="Sci. Rep.">
        <title>The distribution of antibiotic resistance genes in chicken gut microbiota commensals.</title>
        <authorList>
            <person name="Juricova H."/>
            <person name="Matiasovicova J."/>
            <person name="Kubasova T."/>
            <person name="Cejkova D."/>
            <person name="Rychlik I."/>
        </authorList>
    </citation>
    <scope>NUCLEOTIDE SEQUENCE [LARGE SCALE GENOMIC DNA]</scope>
    <source>
        <strain evidence="3 4">An794</strain>
    </source>
</reference>
<comment type="similarity">
    <text evidence="1">Belongs to the TelA family.</text>
</comment>
<dbReference type="PANTHER" id="PTHR38432">
    <property type="entry name" value="TELA-LIKE PROTEIN SAOUHSC_01408"/>
    <property type="match status" value="1"/>
</dbReference>
<name>A0ABS2F3U3_9ACTN</name>
<accession>A0ABS2F3U3</accession>